<reference evidence="3" key="1">
    <citation type="submission" date="2020-02" db="EMBL/GenBank/DDBJ databases">
        <authorList>
            <person name="Meier V. D."/>
        </authorList>
    </citation>
    <scope>NUCLEOTIDE SEQUENCE</scope>
    <source>
        <strain evidence="3">AVDCRST_MAG27</strain>
    </source>
</reference>
<name>A0A6J4GYY5_9PROT</name>
<evidence type="ECO:0000259" key="2">
    <source>
        <dbReference type="Pfam" id="PF09851"/>
    </source>
</evidence>
<dbReference type="AlphaFoldDB" id="A0A6J4GYY5"/>
<organism evidence="3">
    <name type="scientific">uncultured Craurococcus sp</name>
    <dbReference type="NCBI Taxonomy" id="1135998"/>
    <lineage>
        <taxon>Bacteria</taxon>
        <taxon>Pseudomonadati</taxon>
        <taxon>Pseudomonadota</taxon>
        <taxon>Alphaproteobacteria</taxon>
        <taxon>Acetobacterales</taxon>
        <taxon>Acetobacteraceae</taxon>
        <taxon>Craurococcus</taxon>
        <taxon>environmental samples</taxon>
    </lineage>
</organism>
<feature type="region of interest" description="Disordered" evidence="1">
    <location>
        <begin position="179"/>
        <end position="214"/>
    </location>
</feature>
<dbReference type="EMBL" id="CADCTD010000001">
    <property type="protein sequence ID" value="CAA9209784.1"/>
    <property type="molecule type" value="Genomic_DNA"/>
</dbReference>
<dbReference type="InterPro" id="IPR018649">
    <property type="entry name" value="SHOCT"/>
</dbReference>
<evidence type="ECO:0000313" key="3">
    <source>
        <dbReference type="EMBL" id="CAA9209784.1"/>
    </source>
</evidence>
<accession>A0A6J4GYY5</accession>
<feature type="domain" description="SHOCT" evidence="2">
    <location>
        <begin position="219"/>
        <end position="245"/>
    </location>
</feature>
<evidence type="ECO:0000256" key="1">
    <source>
        <dbReference type="SAM" id="MobiDB-lite"/>
    </source>
</evidence>
<feature type="compositionally biased region" description="Low complexity" evidence="1">
    <location>
        <begin position="195"/>
        <end position="212"/>
    </location>
</feature>
<dbReference type="Pfam" id="PF09851">
    <property type="entry name" value="SHOCT"/>
    <property type="match status" value="1"/>
</dbReference>
<gene>
    <name evidence="3" type="ORF">AVDCRST_MAG27-1108</name>
</gene>
<protein>
    <recommendedName>
        <fullName evidence="2">SHOCT domain-containing protein</fullName>
    </recommendedName>
</protein>
<proteinExistence type="predicted"/>
<sequence length="248" mass="25689">MRELTEAGERQVAAIAAQHGVGREVVLLHALAAGGGAMAQFSHPELGGMGQWSQGGMVMVGDMFNHGLKARVDALCRALASALRGTEPVFVEAAPGVVSSGWWPAELGSPAASGTQNDLGYALFPATRRLAVRQEGRVRTFDTGEHRIGGVSQRQGSGQVLAFGSDQGEIRLESLREVGGEATGASPIPSPSPSIGPSQAAPAAAASQPTAAEGDPLATIQRLAELHRQGVLTEAEFRAKKTELLGRL</sequence>